<dbReference type="SUPFAM" id="SSF46785">
    <property type="entry name" value="Winged helix' DNA-binding domain"/>
    <property type="match status" value="1"/>
</dbReference>
<organism evidence="1 2">
    <name type="scientific">Calycomorphotria hydatis</name>
    <dbReference type="NCBI Taxonomy" id="2528027"/>
    <lineage>
        <taxon>Bacteria</taxon>
        <taxon>Pseudomonadati</taxon>
        <taxon>Planctomycetota</taxon>
        <taxon>Planctomycetia</taxon>
        <taxon>Planctomycetales</taxon>
        <taxon>Planctomycetaceae</taxon>
        <taxon>Calycomorphotria</taxon>
    </lineage>
</organism>
<dbReference type="EMBL" id="CP036316">
    <property type="protein sequence ID" value="QDT64403.1"/>
    <property type="molecule type" value="Genomic_DNA"/>
</dbReference>
<gene>
    <name evidence="1" type="ORF">V22_16370</name>
</gene>
<keyword evidence="2" id="KW-1185">Reference proteome</keyword>
<dbReference type="OrthoDB" id="259423at2"/>
<sequence length="216" mass="24249">MALTLETSDRDFMAVLRRNEPGTVQALCDSLGVTATAVRQRLLRLQGMGFVDRKTIRSGRGRPYHAYYVTDEGSRHLGENYEELAVVLWQELKEVEDEKVRSYLLTRVQEHLVGRYGKGVDGQSLLDRLEQLREALGARGFDVEVDTSGNLPILRENNCPYHDLAVDDKSICELEQRVFEKVLGADMVLKQRCVDGHNCCEFTAEAASATETGAAR</sequence>
<dbReference type="Gene3D" id="1.10.10.10">
    <property type="entry name" value="Winged helix-like DNA-binding domain superfamily/Winged helix DNA-binding domain"/>
    <property type="match status" value="1"/>
</dbReference>
<dbReference type="KEGG" id="chya:V22_16370"/>
<name>A0A517T7Q1_9PLAN</name>
<reference evidence="1 2" key="1">
    <citation type="submission" date="2019-02" db="EMBL/GenBank/DDBJ databases">
        <title>Deep-cultivation of Planctomycetes and their phenomic and genomic characterization uncovers novel biology.</title>
        <authorList>
            <person name="Wiegand S."/>
            <person name="Jogler M."/>
            <person name="Boedeker C."/>
            <person name="Pinto D."/>
            <person name="Vollmers J."/>
            <person name="Rivas-Marin E."/>
            <person name="Kohn T."/>
            <person name="Peeters S.H."/>
            <person name="Heuer A."/>
            <person name="Rast P."/>
            <person name="Oberbeckmann S."/>
            <person name="Bunk B."/>
            <person name="Jeske O."/>
            <person name="Meyerdierks A."/>
            <person name="Storesund J.E."/>
            <person name="Kallscheuer N."/>
            <person name="Luecker S."/>
            <person name="Lage O.M."/>
            <person name="Pohl T."/>
            <person name="Merkel B.J."/>
            <person name="Hornburger P."/>
            <person name="Mueller R.-W."/>
            <person name="Bruemmer F."/>
            <person name="Labrenz M."/>
            <person name="Spormann A.M."/>
            <person name="Op den Camp H."/>
            <person name="Overmann J."/>
            <person name="Amann R."/>
            <person name="Jetten M.S.M."/>
            <person name="Mascher T."/>
            <person name="Medema M.H."/>
            <person name="Devos D.P."/>
            <person name="Kaster A.-K."/>
            <person name="Ovreas L."/>
            <person name="Rohde M."/>
            <person name="Galperin M.Y."/>
            <person name="Jogler C."/>
        </authorList>
    </citation>
    <scope>NUCLEOTIDE SEQUENCE [LARGE SCALE GENOMIC DNA]</scope>
    <source>
        <strain evidence="1 2">V22</strain>
    </source>
</reference>
<dbReference type="InterPro" id="IPR036388">
    <property type="entry name" value="WH-like_DNA-bd_sf"/>
</dbReference>
<evidence type="ECO:0000313" key="2">
    <source>
        <dbReference type="Proteomes" id="UP000319976"/>
    </source>
</evidence>
<dbReference type="AlphaFoldDB" id="A0A517T7Q1"/>
<protein>
    <submittedName>
        <fullName evidence="1">MarR family protein</fullName>
    </submittedName>
</protein>
<dbReference type="Proteomes" id="UP000319976">
    <property type="component" value="Chromosome"/>
</dbReference>
<dbReference type="InterPro" id="IPR036390">
    <property type="entry name" value="WH_DNA-bd_sf"/>
</dbReference>
<evidence type="ECO:0000313" key="1">
    <source>
        <dbReference type="EMBL" id="QDT64403.1"/>
    </source>
</evidence>
<accession>A0A517T7Q1</accession>
<proteinExistence type="predicted"/>
<dbReference type="RefSeq" id="WP_145261537.1">
    <property type="nucleotide sequence ID" value="NZ_CP036316.1"/>
</dbReference>